<feature type="transmembrane region" description="Helical" evidence="7">
    <location>
        <begin position="80"/>
        <end position="99"/>
    </location>
</feature>
<feature type="domain" description="Major facilitator superfamily (MFS) profile" evidence="8">
    <location>
        <begin position="14"/>
        <end position="449"/>
    </location>
</feature>
<gene>
    <name evidence="9" type="ORF">LVJ94_37505</name>
</gene>
<evidence type="ECO:0000259" key="8">
    <source>
        <dbReference type="PROSITE" id="PS50850"/>
    </source>
</evidence>
<evidence type="ECO:0000256" key="1">
    <source>
        <dbReference type="ARBA" id="ARBA00004651"/>
    </source>
</evidence>
<feature type="transmembrane region" description="Helical" evidence="7">
    <location>
        <begin position="224"/>
        <end position="240"/>
    </location>
</feature>
<feature type="transmembrane region" description="Helical" evidence="7">
    <location>
        <begin position="261"/>
        <end position="285"/>
    </location>
</feature>
<evidence type="ECO:0000256" key="5">
    <source>
        <dbReference type="ARBA" id="ARBA00022989"/>
    </source>
</evidence>
<dbReference type="InterPro" id="IPR005829">
    <property type="entry name" value="Sugar_transporter_CS"/>
</dbReference>
<accession>A0ABZ2KVM0</accession>
<feature type="transmembrane region" description="Helical" evidence="7">
    <location>
        <begin position="12"/>
        <end position="39"/>
    </location>
</feature>
<dbReference type="SUPFAM" id="SSF103473">
    <property type="entry name" value="MFS general substrate transporter"/>
    <property type="match status" value="1"/>
</dbReference>
<dbReference type="PANTHER" id="PTHR42718">
    <property type="entry name" value="MAJOR FACILITATOR SUPERFAMILY MULTIDRUG TRANSPORTER MFSC"/>
    <property type="match status" value="1"/>
</dbReference>
<evidence type="ECO:0000313" key="9">
    <source>
        <dbReference type="EMBL" id="WXB02600.1"/>
    </source>
</evidence>
<feature type="transmembrane region" description="Helical" evidence="7">
    <location>
        <begin position="166"/>
        <end position="186"/>
    </location>
</feature>
<sequence>MQARSADSAGRWIALAFIALAQLMVALDATIVSIALPSVQRALHFTNAERQWVVTAYTLPLAGLLLLGGRIADSIGRKRAFLIGLTGFAAASALGGAALDLRMLAFARALQGAFAALLSPTALSLLAVTFTEPRERAKAFAVYGGIAGSGGALGLVLGGALTQMASWRWCLYVNVAIAGLAFFGARRVVPPTPGTGDLRADVPGVLLVGSGLVCAVSACTSSSALALAIAAAVLLALFVLREARTENPLLPLHIVADRNRGGACLCAALAIVGMFGLFLLLTYYFQTVLHYPPVMAGLAFLPMTASSLFVATTLASRLLPRLPPRALMAPGLLTASFGMALLTRIDAGTHYLTGILPAEICVGLGMGCAMITAFSVATQGISPREAGVASATVNASQQVGGSIGTALLNAVAATALVPVQGYATAAGWASGALFLASLIATLLITSPSASPRTGSAPQMPAPPSR</sequence>
<feature type="transmembrane region" description="Helical" evidence="7">
    <location>
        <begin position="351"/>
        <end position="378"/>
    </location>
</feature>
<dbReference type="CDD" id="cd17321">
    <property type="entry name" value="MFS_MMR_MDR_like"/>
    <property type="match status" value="1"/>
</dbReference>
<proteinExistence type="predicted"/>
<dbReference type="Pfam" id="PF07690">
    <property type="entry name" value="MFS_1"/>
    <property type="match status" value="1"/>
</dbReference>
<feature type="transmembrane region" description="Helical" evidence="7">
    <location>
        <begin position="425"/>
        <end position="445"/>
    </location>
</feature>
<comment type="subcellular location">
    <subcellularLocation>
        <location evidence="1">Cell membrane</location>
        <topology evidence="1">Multi-pass membrane protein</topology>
    </subcellularLocation>
</comment>
<keyword evidence="6 7" id="KW-0472">Membrane</keyword>
<feature type="transmembrane region" description="Helical" evidence="7">
    <location>
        <begin position="399"/>
        <end position="419"/>
    </location>
</feature>
<dbReference type="InterPro" id="IPR036259">
    <property type="entry name" value="MFS_trans_sf"/>
</dbReference>
<dbReference type="Gene3D" id="1.20.1720.10">
    <property type="entry name" value="Multidrug resistance protein D"/>
    <property type="match status" value="1"/>
</dbReference>
<feature type="transmembrane region" description="Helical" evidence="7">
    <location>
        <begin position="326"/>
        <end position="345"/>
    </location>
</feature>
<reference evidence="9" key="1">
    <citation type="submission" date="2021-12" db="EMBL/GenBank/DDBJ databases">
        <title>Discovery of the Pendulisporaceae a myxobacterial family with distinct sporulation behavior and unique specialized metabolism.</title>
        <authorList>
            <person name="Garcia R."/>
            <person name="Popoff A."/>
            <person name="Bader C.D."/>
            <person name="Loehr J."/>
            <person name="Walesch S."/>
            <person name="Walt C."/>
            <person name="Boldt J."/>
            <person name="Bunk B."/>
            <person name="Haeckl F.J.F.P.J."/>
            <person name="Gunesch A.P."/>
            <person name="Birkelbach J."/>
            <person name="Nuebel U."/>
            <person name="Pietschmann T."/>
            <person name="Bach T."/>
            <person name="Mueller R."/>
        </authorList>
    </citation>
    <scope>NUCLEOTIDE SEQUENCE</scope>
    <source>
        <strain evidence="9">MSr11367</strain>
    </source>
</reference>
<organism evidence="9 10">
    <name type="scientific">Pendulispora rubella</name>
    <dbReference type="NCBI Taxonomy" id="2741070"/>
    <lineage>
        <taxon>Bacteria</taxon>
        <taxon>Pseudomonadati</taxon>
        <taxon>Myxococcota</taxon>
        <taxon>Myxococcia</taxon>
        <taxon>Myxococcales</taxon>
        <taxon>Sorangiineae</taxon>
        <taxon>Pendulisporaceae</taxon>
        <taxon>Pendulispora</taxon>
    </lineage>
</organism>
<feature type="transmembrane region" description="Helical" evidence="7">
    <location>
        <begin position="291"/>
        <end position="314"/>
    </location>
</feature>
<evidence type="ECO:0000256" key="3">
    <source>
        <dbReference type="ARBA" id="ARBA00022475"/>
    </source>
</evidence>
<keyword evidence="2" id="KW-0813">Transport</keyword>
<evidence type="ECO:0000313" key="10">
    <source>
        <dbReference type="Proteomes" id="UP001374803"/>
    </source>
</evidence>
<keyword evidence="3" id="KW-1003">Cell membrane</keyword>
<feature type="transmembrane region" description="Helical" evidence="7">
    <location>
        <begin position="51"/>
        <end position="68"/>
    </location>
</feature>
<evidence type="ECO:0000256" key="7">
    <source>
        <dbReference type="SAM" id="Phobius"/>
    </source>
</evidence>
<dbReference type="Gene3D" id="1.20.1250.20">
    <property type="entry name" value="MFS general substrate transporter like domains"/>
    <property type="match status" value="1"/>
</dbReference>
<dbReference type="PANTHER" id="PTHR42718:SF46">
    <property type="entry name" value="BLR6921 PROTEIN"/>
    <property type="match status" value="1"/>
</dbReference>
<feature type="transmembrane region" description="Helical" evidence="7">
    <location>
        <begin position="140"/>
        <end position="160"/>
    </location>
</feature>
<evidence type="ECO:0000256" key="4">
    <source>
        <dbReference type="ARBA" id="ARBA00022692"/>
    </source>
</evidence>
<dbReference type="InterPro" id="IPR020846">
    <property type="entry name" value="MFS_dom"/>
</dbReference>
<protein>
    <submittedName>
        <fullName evidence="9">MFS transporter</fullName>
    </submittedName>
</protein>
<keyword evidence="4 7" id="KW-0812">Transmembrane</keyword>
<keyword evidence="5 7" id="KW-1133">Transmembrane helix</keyword>
<feature type="transmembrane region" description="Helical" evidence="7">
    <location>
        <begin position="105"/>
        <end position="128"/>
    </location>
</feature>
<dbReference type="Proteomes" id="UP001374803">
    <property type="component" value="Chromosome"/>
</dbReference>
<dbReference type="PROSITE" id="PS50850">
    <property type="entry name" value="MFS"/>
    <property type="match status" value="1"/>
</dbReference>
<dbReference type="EMBL" id="CP089983">
    <property type="protein sequence ID" value="WXB02600.1"/>
    <property type="molecule type" value="Genomic_DNA"/>
</dbReference>
<name>A0ABZ2KVM0_9BACT</name>
<dbReference type="RefSeq" id="WP_394832228.1">
    <property type="nucleotide sequence ID" value="NZ_CP089929.1"/>
</dbReference>
<dbReference type="InterPro" id="IPR011701">
    <property type="entry name" value="MFS"/>
</dbReference>
<evidence type="ECO:0000256" key="2">
    <source>
        <dbReference type="ARBA" id="ARBA00022448"/>
    </source>
</evidence>
<evidence type="ECO:0000256" key="6">
    <source>
        <dbReference type="ARBA" id="ARBA00023136"/>
    </source>
</evidence>
<keyword evidence="10" id="KW-1185">Reference proteome</keyword>
<feature type="transmembrane region" description="Helical" evidence="7">
    <location>
        <begin position="198"/>
        <end position="218"/>
    </location>
</feature>
<dbReference type="PROSITE" id="PS00216">
    <property type="entry name" value="SUGAR_TRANSPORT_1"/>
    <property type="match status" value="1"/>
</dbReference>